<dbReference type="SUPFAM" id="SSF56436">
    <property type="entry name" value="C-type lectin-like"/>
    <property type="match status" value="1"/>
</dbReference>
<organism evidence="11 12">
    <name type="scientific">Echria macrotheca</name>
    <dbReference type="NCBI Taxonomy" id="438768"/>
    <lineage>
        <taxon>Eukaryota</taxon>
        <taxon>Fungi</taxon>
        <taxon>Dikarya</taxon>
        <taxon>Ascomycota</taxon>
        <taxon>Pezizomycotina</taxon>
        <taxon>Sordariomycetes</taxon>
        <taxon>Sordariomycetidae</taxon>
        <taxon>Sordariales</taxon>
        <taxon>Schizotheciaceae</taxon>
        <taxon>Echria</taxon>
    </lineage>
</organism>
<evidence type="ECO:0000259" key="9">
    <source>
        <dbReference type="Pfam" id="PF10017"/>
    </source>
</evidence>
<evidence type="ECO:0000256" key="7">
    <source>
        <dbReference type="SAM" id="MobiDB-lite"/>
    </source>
</evidence>
<keyword evidence="5" id="KW-0408">Iron</keyword>
<dbReference type="PANTHER" id="PTHR43397:SF1">
    <property type="entry name" value="ERGOTHIONEINE BIOSYNTHESIS PROTEIN 1"/>
    <property type="match status" value="1"/>
</dbReference>
<proteinExistence type="predicted"/>
<evidence type="ECO:0000256" key="5">
    <source>
        <dbReference type="ARBA" id="ARBA00023004"/>
    </source>
</evidence>
<dbReference type="Gene3D" id="3.90.1580.10">
    <property type="entry name" value="paralog of FGE (formylglycine-generating enzyme)"/>
    <property type="match status" value="1"/>
</dbReference>
<feature type="region of interest" description="Disordered" evidence="7">
    <location>
        <begin position="728"/>
        <end position="747"/>
    </location>
</feature>
<evidence type="ECO:0000313" key="11">
    <source>
        <dbReference type="EMBL" id="KAK1759315.1"/>
    </source>
</evidence>
<evidence type="ECO:0000256" key="4">
    <source>
        <dbReference type="ARBA" id="ARBA00023002"/>
    </source>
</evidence>
<evidence type="ECO:0000313" key="12">
    <source>
        <dbReference type="Proteomes" id="UP001239445"/>
    </source>
</evidence>
<keyword evidence="1" id="KW-0489">Methyltransferase</keyword>
<reference evidence="11" key="1">
    <citation type="submission" date="2023-06" db="EMBL/GenBank/DDBJ databases">
        <title>Genome-scale phylogeny and comparative genomics of the fungal order Sordariales.</title>
        <authorList>
            <consortium name="Lawrence Berkeley National Laboratory"/>
            <person name="Hensen N."/>
            <person name="Bonometti L."/>
            <person name="Westerberg I."/>
            <person name="Brannstrom I.O."/>
            <person name="Guillou S."/>
            <person name="Cros-Aarteil S."/>
            <person name="Calhoun S."/>
            <person name="Haridas S."/>
            <person name="Kuo A."/>
            <person name="Mondo S."/>
            <person name="Pangilinan J."/>
            <person name="Riley R."/>
            <person name="Labutti K."/>
            <person name="Andreopoulos B."/>
            <person name="Lipzen A."/>
            <person name="Chen C."/>
            <person name="Yanf M."/>
            <person name="Daum C."/>
            <person name="Ng V."/>
            <person name="Clum A."/>
            <person name="Steindorff A."/>
            <person name="Ohm R."/>
            <person name="Martin F."/>
            <person name="Silar P."/>
            <person name="Natvig D."/>
            <person name="Lalanne C."/>
            <person name="Gautier V."/>
            <person name="Ament-Velasquez S.L."/>
            <person name="Kruys A."/>
            <person name="Hutchinson M.I."/>
            <person name="Powell A.J."/>
            <person name="Barry K."/>
            <person name="Miller A.N."/>
            <person name="Grigoriev I.V."/>
            <person name="Debuchy R."/>
            <person name="Gladieux P."/>
            <person name="Thoren M.H."/>
            <person name="Johannesson H."/>
        </authorList>
    </citation>
    <scope>NUCLEOTIDE SEQUENCE</scope>
    <source>
        <strain evidence="11">PSN4</strain>
    </source>
</reference>
<protein>
    <submittedName>
        <fullName evidence="11">Uncharacterized protein</fullName>
    </submittedName>
</protein>
<dbReference type="InterPro" id="IPR029063">
    <property type="entry name" value="SAM-dependent_MTases_sf"/>
</dbReference>
<dbReference type="InterPro" id="IPR042095">
    <property type="entry name" value="SUMF_sf"/>
</dbReference>
<dbReference type="AlphaFoldDB" id="A0AAJ0FFP8"/>
<dbReference type="InterPro" id="IPR017805">
    <property type="entry name" value="SAM_MeTrfase_EasF-type_put"/>
</dbReference>
<dbReference type="Gene3D" id="3.40.50.150">
    <property type="entry name" value="Vaccinia Virus protein VP39"/>
    <property type="match status" value="1"/>
</dbReference>
<dbReference type="InterPro" id="IPR024775">
    <property type="entry name" value="DinB-like"/>
</dbReference>
<dbReference type="InterPro" id="IPR019257">
    <property type="entry name" value="MeTrfase_dom"/>
</dbReference>
<dbReference type="Pfam" id="PF10017">
    <property type="entry name" value="Methyltransf_33"/>
    <property type="match status" value="1"/>
</dbReference>
<dbReference type="GO" id="GO:0032259">
    <property type="term" value="P:methylation"/>
    <property type="evidence" value="ECO:0007669"/>
    <property type="project" value="UniProtKB-KW"/>
</dbReference>
<comment type="pathway">
    <text evidence="6">Amino-acid biosynthesis; ergothioneine biosynthesis.</text>
</comment>
<feature type="domain" description="Sulfatase-modifying factor enzyme-like" evidence="8">
    <location>
        <begin position="576"/>
        <end position="865"/>
    </location>
</feature>
<dbReference type="NCBIfam" id="TIGR03439">
    <property type="entry name" value="methyl_EasF"/>
    <property type="match status" value="1"/>
</dbReference>
<evidence type="ECO:0000256" key="6">
    <source>
        <dbReference type="ARBA" id="ARBA00037882"/>
    </source>
</evidence>
<feature type="domain" description="Histidine-specific methyltransferase SAM-dependent" evidence="9">
    <location>
        <begin position="53"/>
        <end position="355"/>
    </location>
</feature>
<evidence type="ECO:0000256" key="1">
    <source>
        <dbReference type="ARBA" id="ARBA00022603"/>
    </source>
</evidence>
<keyword evidence="12" id="KW-1185">Reference proteome</keyword>
<dbReference type="GO" id="GO:0008168">
    <property type="term" value="F:methyltransferase activity"/>
    <property type="evidence" value="ECO:0007669"/>
    <property type="project" value="UniProtKB-KW"/>
</dbReference>
<dbReference type="EMBL" id="MU839828">
    <property type="protein sequence ID" value="KAK1759315.1"/>
    <property type="molecule type" value="Genomic_DNA"/>
</dbReference>
<feature type="domain" description="DinB-like" evidence="10">
    <location>
        <begin position="393"/>
        <end position="516"/>
    </location>
</feature>
<evidence type="ECO:0000259" key="10">
    <source>
        <dbReference type="Pfam" id="PF12867"/>
    </source>
</evidence>
<gene>
    <name evidence="11" type="ORF">QBC47DRAFT_398128</name>
</gene>
<accession>A0AAJ0FFP8</accession>
<keyword evidence="4" id="KW-0560">Oxidoreductase</keyword>
<dbReference type="Proteomes" id="UP001239445">
    <property type="component" value="Unassembled WGS sequence"/>
</dbReference>
<dbReference type="Pfam" id="PF03781">
    <property type="entry name" value="FGE-sulfatase"/>
    <property type="match status" value="1"/>
</dbReference>
<evidence type="ECO:0000256" key="2">
    <source>
        <dbReference type="ARBA" id="ARBA00022679"/>
    </source>
</evidence>
<keyword evidence="3" id="KW-0949">S-adenosyl-L-methionine</keyword>
<sequence>MPSVDETSAVPNGTFLSLKAAKETGMHKLATASKAGPDIIDIRGAEVELNLRAEVQSMFSSRDGPRSLPTLLLYDERGLQLFEDITYLDEYYLTNDEIAILESFAAEIVESIPAGSMVVELGSGNLRKVNLLLQAFEDAGKKIDYYALDLSQKELERTLAQLPSYNHVSAHGLLGTYDDGREWLKKASNASRQKCILSLGSSIGNFDRDEAADFLKGFADVLGLGDTMLIGLDACDNPARVYHAYNDKEGLTHEFVLNGLRHANKILGKTAFVEREWRVIGEYVFDNQGGRHQAFYAPLHDTIVMGELIRPHDRIQVEQSLKYSKEEAQKLWSRAGMAEAGQWRHGDEYGLHLLRKSRMSFSLIPSVYARSALPSMEDWEALWATWDVVTREMLPRDELLEKPIKLRNACIFYLGHIPTFLDIQLTKTTGDALTEPGSFARIFERGIDPDVDNPELCHAHSEIPDEWPPVDQILAYQDRVRSRLRSLYAVGQDNISRHVGRAIWVGFEHEIMHIETLLYMMLQSDKTLPPSHVPAPDFEKLAAKARSERVTNEWFDIPAQDVKLGLEDPDDGTDRDLHFGWDNEKPVRSVHVGHFQAKGRPISNEEYARYMYDMQISKIPASWADGAEASNGKSGASNGYTNGQSMPAGTLPESFLEGKAVRTVYGLVPLKYALDWPVLGSYDELAGCAAWMGGRIPTFEEARSIYTHVEALRKRKEVERQLGKTVPAVNGHLTNDGVEITPPSTPTVSQVDGQGEQQLFVDLDGANVGFHHWHPVPVTGRGGSLAGQAGMGGVWEWTSTVLRPWEGFTPMPLYPGYTADFFDDKHNIVLGGSWATHPRIAGRKSFVNWYQRNYPYAWVGARLVRDVDDAVEEL</sequence>
<dbReference type="Pfam" id="PF12867">
    <property type="entry name" value="DinB_2"/>
    <property type="match status" value="1"/>
</dbReference>
<dbReference type="InterPro" id="IPR005532">
    <property type="entry name" value="SUMF_dom"/>
</dbReference>
<dbReference type="InterPro" id="IPR016187">
    <property type="entry name" value="CTDL_fold"/>
</dbReference>
<evidence type="ECO:0000259" key="8">
    <source>
        <dbReference type="Pfam" id="PF03781"/>
    </source>
</evidence>
<dbReference type="InterPro" id="IPR051128">
    <property type="entry name" value="EgtD_Methyltrsf_superfamily"/>
</dbReference>
<comment type="caution">
    <text evidence="11">The sequence shown here is derived from an EMBL/GenBank/DDBJ whole genome shotgun (WGS) entry which is preliminary data.</text>
</comment>
<keyword evidence="2" id="KW-0808">Transferase</keyword>
<dbReference type="PANTHER" id="PTHR43397">
    <property type="entry name" value="ERGOTHIONEINE BIOSYNTHESIS PROTEIN 1"/>
    <property type="match status" value="1"/>
</dbReference>
<name>A0AAJ0FFP8_9PEZI</name>
<evidence type="ECO:0000256" key="3">
    <source>
        <dbReference type="ARBA" id="ARBA00022691"/>
    </source>
</evidence>